<name>S8DMG4_9LAMI</name>
<evidence type="ECO:0000313" key="3">
    <source>
        <dbReference type="Proteomes" id="UP000015453"/>
    </source>
</evidence>
<accession>S8DMG4</accession>
<protein>
    <submittedName>
        <fullName evidence="2">Uncharacterized protein</fullName>
    </submittedName>
</protein>
<feature type="region of interest" description="Disordered" evidence="1">
    <location>
        <begin position="1"/>
        <end position="169"/>
    </location>
</feature>
<comment type="caution">
    <text evidence="2">The sequence shown here is derived from an EMBL/GenBank/DDBJ whole genome shotgun (WGS) entry which is preliminary data.</text>
</comment>
<feature type="non-terminal residue" evidence="2">
    <location>
        <position position="190"/>
    </location>
</feature>
<reference evidence="2 3" key="1">
    <citation type="journal article" date="2013" name="BMC Genomics">
        <title>The miniature genome of a carnivorous plant Genlisea aurea contains a low number of genes and short non-coding sequences.</title>
        <authorList>
            <person name="Leushkin E.V."/>
            <person name="Sutormin R.A."/>
            <person name="Nabieva E.R."/>
            <person name="Penin A.A."/>
            <person name="Kondrashov A.S."/>
            <person name="Logacheva M.D."/>
        </authorList>
    </citation>
    <scope>NUCLEOTIDE SEQUENCE [LARGE SCALE GENOMIC DNA]</scope>
</reference>
<organism evidence="2 3">
    <name type="scientific">Genlisea aurea</name>
    <dbReference type="NCBI Taxonomy" id="192259"/>
    <lineage>
        <taxon>Eukaryota</taxon>
        <taxon>Viridiplantae</taxon>
        <taxon>Streptophyta</taxon>
        <taxon>Embryophyta</taxon>
        <taxon>Tracheophyta</taxon>
        <taxon>Spermatophyta</taxon>
        <taxon>Magnoliopsida</taxon>
        <taxon>eudicotyledons</taxon>
        <taxon>Gunneridae</taxon>
        <taxon>Pentapetalae</taxon>
        <taxon>asterids</taxon>
        <taxon>lamiids</taxon>
        <taxon>Lamiales</taxon>
        <taxon>Lentibulariaceae</taxon>
        <taxon>Genlisea</taxon>
    </lineage>
</organism>
<proteinExistence type="predicted"/>
<evidence type="ECO:0000313" key="2">
    <source>
        <dbReference type="EMBL" id="EPS60797.1"/>
    </source>
</evidence>
<dbReference type="EMBL" id="AUSU01007294">
    <property type="protein sequence ID" value="EPS60797.1"/>
    <property type="molecule type" value="Genomic_DNA"/>
</dbReference>
<gene>
    <name evidence="2" type="ORF">M569_14004</name>
</gene>
<dbReference type="Proteomes" id="UP000015453">
    <property type="component" value="Unassembled WGS sequence"/>
</dbReference>
<keyword evidence="3" id="KW-1185">Reference proteome</keyword>
<feature type="compositionally biased region" description="Polar residues" evidence="1">
    <location>
        <begin position="68"/>
        <end position="81"/>
    </location>
</feature>
<dbReference type="AlphaFoldDB" id="S8DMG4"/>
<evidence type="ECO:0000256" key="1">
    <source>
        <dbReference type="SAM" id="MobiDB-lite"/>
    </source>
</evidence>
<feature type="compositionally biased region" description="Polar residues" evidence="1">
    <location>
        <begin position="20"/>
        <end position="30"/>
    </location>
</feature>
<dbReference type="OrthoDB" id="1749730at2759"/>
<feature type="compositionally biased region" description="Basic and acidic residues" evidence="1">
    <location>
        <begin position="49"/>
        <end position="65"/>
    </location>
</feature>
<sequence>MGAFDEQVSITGEWMPPSPTARSFFSSATTNDEDDGIAAVGCKEEEEERERRITSGNSDEHEGDAKPPSNSFFDSKATSRGNLVERMAARAGFNAPRLNPESFRPPGIPKHSDGQPPFVMTIPPGLSPTTLLESPVLPSPTTGKFSFGGAAPCGNGGRSSSSSSSALVRDDDKSFVFKTVAESIPVPCFD</sequence>